<feature type="domain" description="RING-type" evidence="8">
    <location>
        <begin position="45"/>
        <end position="85"/>
    </location>
</feature>
<dbReference type="EC" id="2.3.2.27" evidence="2"/>
<keyword evidence="3" id="KW-0808">Transferase</keyword>
<dbReference type="Proteomes" id="UP001172155">
    <property type="component" value="Unassembled WGS sequence"/>
</dbReference>
<evidence type="ECO:0000256" key="7">
    <source>
        <dbReference type="SAM" id="MobiDB-lite"/>
    </source>
</evidence>
<keyword evidence="5" id="KW-0804">Transcription</keyword>
<organism evidence="9 10">
    <name type="scientific">Schizothecium vesticola</name>
    <dbReference type="NCBI Taxonomy" id="314040"/>
    <lineage>
        <taxon>Eukaryota</taxon>
        <taxon>Fungi</taxon>
        <taxon>Dikarya</taxon>
        <taxon>Ascomycota</taxon>
        <taxon>Pezizomycotina</taxon>
        <taxon>Sordariomycetes</taxon>
        <taxon>Sordariomycetidae</taxon>
        <taxon>Sordariales</taxon>
        <taxon>Schizotheciaceae</taxon>
        <taxon>Schizothecium</taxon>
    </lineage>
</organism>
<evidence type="ECO:0000256" key="2">
    <source>
        <dbReference type="ARBA" id="ARBA00012483"/>
    </source>
</evidence>
<evidence type="ECO:0000256" key="1">
    <source>
        <dbReference type="ARBA" id="ARBA00000900"/>
    </source>
</evidence>
<dbReference type="GO" id="GO:0008270">
    <property type="term" value="F:zinc ion binding"/>
    <property type="evidence" value="ECO:0007669"/>
    <property type="project" value="UniProtKB-KW"/>
</dbReference>
<dbReference type="GO" id="GO:0061630">
    <property type="term" value="F:ubiquitin protein ligase activity"/>
    <property type="evidence" value="ECO:0007669"/>
    <property type="project" value="UniProtKB-EC"/>
</dbReference>
<dbReference type="PANTHER" id="PTHR46077:SF1">
    <property type="entry name" value="TOP1 BINDING ARGININE_SERINE RICH PROTEIN, E3 UBIQUITIN LIGASE"/>
    <property type="match status" value="1"/>
</dbReference>
<protein>
    <recommendedName>
        <fullName evidence="2">RING-type E3 ubiquitin transferase</fullName>
        <ecNumber evidence="2">2.3.2.27</ecNumber>
    </recommendedName>
</protein>
<dbReference type="Pfam" id="PF13639">
    <property type="entry name" value="zf-RING_2"/>
    <property type="match status" value="1"/>
</dbReference>
<dbReference type="GO" id="GO:0000209">
    <property type="term" value="P:protein polyubiquitination"/>
    <property type="evidence" value="ECO:0007669"/>
    <property type="project" value="TreeGrafter"/>
</dbReference>
<keyword evidence="6" id="KW-0863">Zinc-finger</keyword>
<evidence type="ECO:0000259" key="8">
    <source>
        <dbReference type="PROSITE" id="PS50089"/>
    </source>
</evidence>
<evidence type="ECO:0000256" key="6">
    <source>
        <dbReference type="PROSITE-ProRule" id="PRU00175"/>
    </source>
</evidence>
<comment type="caution">
    <text evidence="9">The sequence shown here is derived from an EMBL/GenBank/DDBJ whole genome shotgun (WGS) entry which is preliminary data.</text>
</comment>
<dbReference type="PANTHER" id="PTHR46077">
    <property type="entry name" value="E3 UBIQUITIN-PROTEIN LIGASE TOPORS"/>
    <property type="match status" value="1"/>
</dbReference>
<feature type="compositionally biased region" description="Basic and acidic residues" evidence="7">
    <location>
        <begin position="285"/>
        <end position="295"/>
    </location>
</feature>
<keyword evidence="6" id="KW-0862">Zinc</keyword>
<evidence type="ECO:0000256" key="4">
    <source>
        <dbReference type="ARBA" id="ARBA00023015"/>
    </source>
</evidence>
<feature type="region of interest" description="Disordered" evidence="7">
    <location>
        <begin position="277"/>
        <end position="344"/>
    </location>
</feature>
<dbReference type="AlphaFoldDB" id="A0AA40K8J2"/>
<dbReference type="Gene3D" id="3.30.40.10">
    <property type="entry name" value="Zinc/RING finger domain, C3HC4 (zinc finger)"/>
    <property type="match status" value="1"/>
</dbReference>
<reference evidence="9" key="1">
    <citation type="submission" date="2023-06" db="EMBL/GenBank/DDBJ databases">
        <title>Genome-scale phylogeny and comparative genomics of the fungal order Sordariales.</title>
        <authorList>
            <consortium name="Lawrence Berkeley National Laboratory"/>
            <person name="Hensen N."/>
            <person name="Bonometti L."/>
            <person name="Westerberg I."/>
            <person name="Brannstrom I.O."/>
            <person name="Guillou S."/>
            <person name="Cros-Aarteil S."/>
            <person name="Calhoun S."/>
            <person name="Haridas S."/>
            <person name="Kuo A."/>
            <person name="Mondo S."/>
            <person name="Pangilinan J."/>
            <person name="Riley R."/>
            <person name="LaButti K."/>
            <person name="Andreopoulos B."/>
            <person name="Lipzen A."/>
            <person name="Chen C."/>
            <person name="Yanf M."/>
            <person name="Daum C."/>
            <person name="Ng V."/>
            <person name="Clum A."/>
            <person name="Steindorff A."/>
            <person name="Ohm R."/>
            <person name="Martin F."/>
            <person name="Silar P."/>
            <person name="Natvig D."/>
            <person name="Lalanne C."/>
            <person name="Gautier V."/>
            <person name="Ament-velasquez S.L."/>
            <person name="Kruys A."/>
            <person name="Hutchinson M.I."/>
            <person name="Powell A.J."/>
            <person name="Barry K."/>
            <person name="Miller A.N."/>
            <person name="Grigoriev I.V."/>
            <person name="Debuchy R."/>
            <person name="Gladieux P."/>
            <person name="Thoren M.H."/>
            <person name="Johannesson H."/>
        </authorList>
    </citation>
    <scope>NUCLEOTIDE SEQUENCE</scope>
    <source>
        <strain evidence="9">SMH3187-1</strain>
    </source>
</reference>
<feature type="region of interest" description="Disordered" evidence="7">
    <location>
        <begin position="102"/>
        <end position="139"/>
    </location>
</feature>
<gene>
    <name evidence="9" type="ORF">B0T18DRAFT_323656</name>
</gene>
<dbReference type="EMBL" id="JAUKUD010000003">
    <property type="protein sequence ID" value="KAK0749938.1"/>
    <property type="molecule type" value="Genomic_DNA"/>
</dbReference>
<comment type="catalytic activity">
    <reaction evidence="1">
        <text>S-ubiquitinyl-[E2 ubiquitin-conjugating enzyme]-L-cysteine + [acceptor protein]-L-lysine = [E2 ubiquitin-conjugating enzyme]-L-cysteine + N(6)-ubiquitinyl-[acceptor protein]-L-lysine.</text>
        <dbReference type="EC" id="2.3.2.27"/>
    </reaction>
</comment>
<dbReference type="InterPro" id="IPR013083">
    <property type="entry name" value="Znf_RING/FYVE/PHD"/>
</dbReference>
<dbReference type="GO" id="GO:0006513">
    <property type="term" value="P:protein monoubiquitination"/>
    <property type="evidence" value="ECO:0007669"/>
    <property type="project" value="TreeGrafter"/>
</dbReference>
<dbReference type="SMART" id="SM00184">
    <property type="entry name" value="RING"/>
    <property type="match status" value="1"/>
</dbReference>
<evidence type="ECO:0000256" key="5">
    <source>
        <dbReference type="ARBA" id="ARBA00023163"/>
    </source>
</evidence>
<proteinExistence type="predicted"/>
<keyword evidence="10" id="KW-1185">Reference proteome</keyword>
<dbReference type="SUPFAM" id="SSF57850">
    <property type="entry name" value="RING/U-box"/>
    <property type="match status" value="1"/>
</dbReference>
<sequence length="344" mass="38225">MAASPDKPDDVLTQVLQTTLAEISSQRHGTTKADDGDETNPPDCCVICLESISEPCCALPCAHANFDFLCLLSWLEQRTSCPLCKAPVQQVRYRDANAAERLYPVSNTTDTPPTQTREPIPRRRRRRSPSPSPSGLSRPADAIAFRRDIYRHNLYSLHIGTNRHSRYRLPPTPSDFTRTPHLVSRARLWIRRELQVFSFLSDAAPGRGDNAEFLLEYIIAILKTVDVQGSAGEAAGMLGDFLGREHAALFWHELRSWLRSPAGTLAAWDREVRYPEQGAGGRKRGAGEDGDRPEGAEGEEWSDERGGQHWRPGGSSSEGRRGKRRKREEEGSGGDGRADLGREG</sequence>
<keyword evidence="4" id="KW-0805">Transcription regulation</keyword>
<dbReference type="PROSITE" id="PS50089">
    <property type="entry name" value="ZF_RING_2"/>
    <property type="match status" value="1"/>
</dbReference>
<evidence type="ECO:0000313" key="9">
    <source>
        <dbReference type="EMBL" id="KAK0749938.1"/>
    </source>
</evidence>
<keyword evidence="6" id="KW-0479">Metal-binding</keyword>
<evidence type="ECO:0000313" key="10">
    <source>
        <dbReference type="Proteomes" id="UP001172155"/>
    </source>
</evidence>
<dbReference type="InterPro" id="IPR001841">
    <property type="entry name" value="Znf_RING"/>
</dbReference>
<accession>A0AA40K8J2</accession>
<name>A0AA40K8J2_9PEZI</name>
<evidence type="ECO:0000256" key="3">
    <source>
        <dbReference type="ARBA" id="ARBA00022679"/>
    </source>
</evidence>